<keyword evidence="11" id="KW-1185">Reference proteome</keyword>
<evidence type="ECO:0000256" key="7">
    <source>
        <dbReference type="SAM" id="MobiDB-lite"/>
    </source>
</evidence>
<dbReference type="InterPro" id="IPR013324">
    <property type="entry name" value="RNA_pol_sigma_r3/r4-like"/>
</dbReference>
<evidence type="ECO:0000256" key="1">
    <source>
        <dbReference type="ARBA" id="ARBA00010641"/>
    </source>
</evidence>
<proteinExistence type="inferred from homology"/>
<evidence type="ECO:0000256" key="2">
    <source>
        <dbReference type="ARBA" id="ARBA00023015"/>
    </source>
</evidence>
<feature type="domain" description="RNA polymerase sigma-70 region 2" evidence="8">
    <location>
        <begin position="31"/>
        <end position="98"/>
    </location>
</feature>
<dbReference type="NCBIfam" id="TIGR02937">
    <property type="entry name" value="sigma70-ECF"/>
    <property type="match status" value="1"/>
</dbReference>
<feature type="domain" description="RNA polymerase sigma factor 70 region 4 type 2" evidence="9">
    <location>
        <begin position="144"/>
        <end position="188"/>
    </location>
</feature>
<dbReference type="AlphaFoldDB" id="A0A5B8UBR8"/>
<name>A0A5B8UBR8_9ACTN</name>
<dbReference type="PANTHER" id="PTHR43133">
    <property type="entry name" value="RNA POLYMERASE ECF-TYPE SIGMA FACTO"/>
    <property type="match status" value="1"/>
</dbReference>
<dbReference type="InterPro" id="IPR014284">
    <property type="entry name" value="RNA_pol_sigma-70_dom"/>
</dbReference>
<dbReference type="Pfam" id="PF04542">
    <property type="entry name" value="Sigma70_r2"/>
    <property type="match status" value="1"/>
</dbReference>
<dbReference type="Gene3D" id="1.10.10.10">
    <property type="entry name" value="Winged helix-like DNA-binding domain superfamily/Winged helix DNA-binding domain"/>
    <property type="match status" value="1"/>
</dbReference>
<evidence type="ECO:0000256" key="3">
    <source>
        <dbReference type="ARBA" id="ARBA00023082"/>
    </source>
</evidence>
<dbReference type="GO" id="GO:0003677">
    <property type="term" value="F:DNA binding"/>
    <property type="evidence" value="ECO:0007669"/>
    <property type="project" value="UniProtKB-KW"/>
</dbReference>
<feature type="region of interest" description="Disordered" evidence="7">
    <location>
        <begin position="378"/>
        <end position="475"/>
    </location>
</feature>
<dbReference type="GO" id="GO:0006352">
    <property type="term" value="P:DNA-templated transcription initiation"/>
    <property type="evidence" value="ECO:0007669"/>
    <property type="project" value="InterPro"/>
</dbReference>
<dbReference type="Pfam" id="PF08281">
    <property type="entry name" value="Sigma70_r4_2"/>
    <property type="match status" value="1"/>
</dbReference>
<dbReference type="InterPro" id="IPR039425">
    <property type="entry name" value="RNA_pol_sigma-70-like"/>
</dbReference>
<dbReference type="InterPro" id="IPR036388">
    <property type="entry name" value="WH-like_DNA-bd_sf"/>
</dbReference>
<dbReference type="RefSeq" id="WP_146922706.1">
    <property type="nucleotide sequence ID" value="NZ_CP042430.1"/>
</dbReference>
<dbReference type="GO" id="GO:0016987">
    <property type="term" value="F:sigma factor activity"/>
    <property type="evidence" value="ECO:0007669"/>
    <property type="project" value="UniProtKB-KW"/>
</dbReference>
<feature type="compositionally biased region" description="Low complexity" evidence="7">
    <location>
        <begin position="378"/>
        <end position="409"/>
    </location>
</feature>
<dbReference type="Gene3D" id="1.10.1740.10">
    <property type="match status" value="1"/>
</dbReference>
<dbReference type="CDD" id="cd06171">
    <property type="entry name" value="Sigma70_r4"/>
    <property type="match status" value="1"/>
</dbReference>
<evidence type="ECO:0000313" key="10">
    <source>
        <dbReference type="EMBL" id="QEC50258.1"/>
    </source>
</evidence>
<organism evidence="10 11">
    <name type="scientific">Baekduia soli</name>
    <dbReference type="NCBI Taxonomy" id="496014"/>
    <lineage>
        <taxon>Bacteria</taxon>
        <taxon>Bacillati</taxon>
        <taxon>Actinomycetota</taxon>
        <taxon>Thermoleophilia</taxon>
        <taxon>Solirubrobacterales</taxon>
        <taxon>Baekduiaceae</taxon>
        <taxon>Baekduia</taxon>
    </lineage>
</organism>
<dbReference type="InterPro" id="IPR000838">
    <property type="entry name" value="RNA_pol_sigma70_ECF_CS"/>
</dbReference>
<dbReference type="InterPro" id="IPR013325">
    <property type="entry name" value="RNA_pol_sigma_r2"/>
</dbReference>
<dbReference type="OrthoDB" id="4990598at2"/>
<dbReference type="SUPFAM" id="SSF88946">
    <property type="entry name" value="Sigma2 domain of RNA polymerase sigma factors"/>
    <property type="match status" value="1"/>
</dbReference>
<evidence type="ECO:0000256" key="6">
    <source>
        <dbReference type="RuleBase" id="RU000716"/>
    </source>
</evidence>
<evidence type="ECO:0000256" key="5">
    <source>
        <dbReference type="ARBA" id="ARBA00023163"/>
    </source>
</evidence>
<keyword evidence="3 6" id="KW-0731">Sigma factor</keyword>
<reference evidence="10 11" key="1">
    <citation type="journal article" date="2018" name="J. Microbiol.">
        <title>Baekduia soli gen. nov., sp. nov., a novel bacterium isolated from the soil of Baekdu Mountain and proposal of a novel family name, Baekduiaceae fam. nov.</title>
        <authorList>
            <person name="An D.S."/>
            <person name="Siddiqi M.Z."/>
            <person name="Kim K.H."/>
            <person name="Yu H.S."/>
            <person name="Im W.T."/>
        </authorList>
    </citation>
    <scope>NUCLEOTIDE SEQUENCE [LARGE SCALE GENOMIC DNA]</scope>
    <source>
        <strain evidence="10 11">BR7-21</strain>
    </source>
</reference>
<sequence length="589" mass="57916">MPATARGRADAADHDLVRAVRAGDDRAFERLYQRYHRRISAYLYGMVRDHGRAEDLTQEVFVAALRRMRQTTQPIAFKPWIYEIAKNAGIDAFRRGRRSEEVSYDAQEALGAADLGRLASPAPGPDAAVDAKQRLSDLCGAFGGLSPTHHQILVMRELEGLSYREIGERLGLSRAAVESTLFRARRRLTEEYSELVTGERCLVVRAAVGRAGTTGAAALSGREERRVGSHLAQCTPCRREAQLAGLDVTALMRGRTRSRLAALLPLPAFLRRRLGGTDAPDGGHADAAGTGVAQHGTSLTQASLAAAQYGDSAGAGWVKAAAAVAALALTGVGAGAVVQHDTGAARAAAAQPTGGPGGAAGSSGAGARAAAAVAATSARTPAGRAGAGSGSATRPATAPGASQGSAGADPGTGAGAGGSAPSAASGAASTGSSARPAGHDSTPSVLTGALGGAGSSGGGTQPLVDPDPVALLQPPASAPATAGQVVSHVTDAAGATIGGTAGQVVEDTGQAVGQTVDQTVDAGQAAGQAAGAVAQGAAGQVGQTVAEVKGTVGTAGAQAVQGATGAVAGTAGKTVDGVTGTVSGLLGGS</sequence>
<keyword evidence="5 6" id="KW-0804">Transcription</keyword>
<dbReference type="Proteomes" id="UP000321805">
    <property type="component" value="Chromosome"/>
</dbReference>
<comment type="similarity">
    <text evidence="1 6">Belongs to the sigma-70 factor family. ECF subfamily.</text>
</comment>
<evidence type="ECO:0000259" key="9">
    <source>
        <dbReference type="Pfam" id="PF08281"/>
    </source>
</evidence>
<dbReference type="SUPFAM" id="SSF88659">
    <property type="entry name" value="Sigma3 and sigma4 domains of RNA polymerase sigma factors"/>
    <property type="match status" value="1"/>
</dbReference>
<dbReference type="PANTHER" id="PTHR43133:SF8">
    <property type="entry name" value="RNA POLYMERASE SIGMA FACTOR HI_1459-RELATED"/>
    <property type="match status" value="1"/>
</dbReference>
<dbReference type="InterPro" id="IPR013249">
    <property type="entry name" value="RNA_pol_sigma70_r4_t2"/>
</dbReference>
<dbReference type="KEGG" id="bsol:FSW04_23535"/>
<dbReference type="PROSITE" id="PS01063">
    <property type="entry name" value="SIGMA70_ECF"/>
    <property type="match status" value="1"/>
</dbReference>
<protein>
    <recommendedName>
        <fullName evidence="6">RNA polymerase sigma factor</fullName>
    </recommendedName>
</protein>
<evidence type="ECO:0000313" key="11">
    <source>
        <dbReference type="Proteomes" id="UP000321805"/>
    </source>
</evidence>
<keyword evidence="4 6" id="KW-0238">DNA-binding</keyword>
<gene>
    <name evidence="10" type="ORF">FSW04_23535</name>
</gene>
<feature type="compositionally biased region" description="Low complexity" evidence="7">
    <location>
        <begin position="419"/>
        <end position="436"/>
    </location>
</feature>
<dbReference type="GO" id="GO:0006950">
    <property type="term" value="P:response to stress"/>
    <property type="evidence" value="ECO:0007669"/>
    <property type="project" value="UniProtKB-ARBA"/>
</dbReference>
<accession>A0A5B8UBR8</accession>
<feature type="compositionally biased region" description="Gly residues" evidence="7">
    <location>
        <begin position="449"/>
        <end position="460"/>
    </location>
</feature>
<dbReference type="EMBL" id="CP042430">
    <property type="protein sequence ID" value="QEC50258.1"/>
    <property type="molecule type" value="Genomic_DNA"/>
</dbReference>
<dbReference type="InterPro" id="IPR007627">
    <property type="entry name" value="RNA_pol_sigma70_r2"/>
</dbReference>
<evidence type="ECO:0000259" key="8">
    <source>
        <dbReference type="Pfam" id="PF04542"/>
    </source>
</evidence>
<evidence type="ECO:0000256" key="4">
    <source>
        <dbReference type="ARBA" id="ARBA00023125"/>
    </source>
</evidence>
<keyword evidence="2 6" id="KW-0805">Transcription regulation</keyword>